<dbReference type="STRING" id="1280514.AXFE_22320"/>
<dbReference type="EMBL" id="JXYS01000070">
    <property type="protein sequence ID" value="KJF16949.1"/>
    <property type="molecule type" value="Genomic_DNA"/>
</dbReference>
<dbReference type="RefSeq" id="WP_160291830.1">
    <property type="nucleotide sequence ID" value="NZ_JXYS01000070.1"/>
</dbReference>
<proteinExistence type="predicted"/>
<organism evidence="1 2">
    <name type="scientific">Acidithrix ferrooxidans</name>
    <dbReference type="NCBI Taxonomy" id="1280514"/>
    <lineage>
        <taxon>Bacteria</taxon>
        <taxon>Bacillati</taxon>
        <taxon>Actinomycetota</taxon>
        <taxon>Acidimicrobiia</taxon>
        <taxon>Acidimicrobiales</taxon>
        <taxon>Acidimicrobiaceae</taxon>
        <taxon>Acidithrix</taxon>
    </lineage>
</organism>
<accession>A0A0D8HGH6</accession>
<sequence length="56" mass="6076">MTTSREAKLTQTLVELADTLMVGFDFVELLTVLAHRCVDVIEVAAAGLMQMVPTVP</sequence>
<protein>
    <submittedName>
        <fullName evidence="1">Uncharacterized protein</fullName>
    </submittedName>
</protein>
<comment type="caution">
    <text evidence="1">The sequence shown here is derived from an EMBL/GenBank/DDBJ whole genome shotgun (WGS) entry which is preliminary data.</text>
</comment>
<evidence type="ECO:0000313" key="1">
    <source>
        <dbReference type="EMBL" id="KJF16949.1"/>
    </source>
</evidence>
<keyword evidence="2" id="KW-1185">Reference proteome</keyword>
<evidence type="ECO:0000313" key="2">
    <source>
        <dbReference type="Proteomes" id="UP000032360"/>
    </source>
</evidence>
<gene>
    <name evidence="1" type="ORF">AXFE_22320</name>
</gene>
<reference evidence="1 2" key="1">
    <citation type="submission" date="2015-01" db="EMBL/GenBank/DDBJ databases">
        <title>Draft genome of the acidophilic iron oxidizer Acidithrix ferrooxidans strain Py-F3.</title>
        <authorList>
            <person name="Poehlein A."/>
            <person name="Eisen S."/>
            <person name="Schloemann M."/>
            <person name="Johnson B.D."/>
            <person name="Daniel R."/>
            <person name="Muehling M."/>
        </authorList>
    </citation>
    <scope>NUCLEOTIDE SEQUENCE [LARGE SCALE GENOMIC DNA]</scope>
    <source>
        <strain evidence="1 2">Py-F3</strain>
    </source>
</reference>
<name>A0A0D8HGH6_9ACTN</name>
<dbReference type="Proteomes" id="UP000032360">
    <property type="component" value="Unassembled WGS sequence"/>
</dbReference>
<dbReference type="AlphaFoldDB" id="A0A0D8HGH6"/>